<dbReference type="Pfam" id="PF19802">
    <property type="entry name" value="DUF6285"/>
    <property type="match status" value="1"/>
</dbReference>
<dbReference type="STRING" id="1810504.PG2T_03720"/>
<evidence type="ECO:0000259" key="1">
    <source>
        <dbReference type="Pfam" id="PF19802"/>
    </source>
</evidence>
<evidence type="ECO:0000313" key="2">
    <source>
        <dbReference type="EMBL" id="ANX03387.1"/>
    </source>
</evidence>
<dbReference type="AlphaFoldDB" id="A0A1B1YRS3"/>
<protein>
    <recommendedName>
        <fullName evidence="1">DUF6285 domain-containing protein</fullName>
    </recommendedName>
</protein>
<dbReference type="InterPro" id="IPR046252">
    <property type="entry name" value="DUF6285"/>
</dbReference>
<evidence type="ECO:0000313" key="3">
    <source>
        <dbReference type="Proteomes" id="UP000092952"/>
    </source>
</evidence>
<proteinExistence type="predicted"/>
<gene>
    <name evidence="2" type="ORF">PG2T_03720</name>
</gene>
<name>A0A1B1YRS3_9GAMM</name>
<dbReference type="Proteomes" id="UP000092952">
    <property type="component" value="Chromosome"/>
</dbReference>
<reference evidence="3" key="1">
    <citation type="submission" date="2016-03" db="EMBL/GenBank/DDBJ databases">
        <title>Complete genome sequence of Solimmundus cernigliae, representing a novel lineage of polycyclic aromatic hydrocarbon degraders within the Gammaproteobacteria.</title>
        <authorList>
            <person name="Singleton D.R."/>
            <person name="Dickey A.N."/>
            <person name="Scholl E.H."/>
            <person name="Wright F.A."/>
            <person name="Aitken M.D."/>
        </authorList>
    </citation>
    <scope>NUCLEOTIDE SEQUENCE [LARGE SCALE GENOMIC DNA]</scope>
    <source>
        <strain evidence="3">TR3.2</strain>
    </source>
</reference>
<dbReference type="OrthoDB" id="8854461at2"/>
<feature type="domain" description="DUF6285" evidence="1">
    <location>
        <begin position="28"/>
        <end position="123"/>
    </location>
</feature>
<dbReference type="RefSeq" id="WP_068802886.1">
    <property type="nucleotide sequence ID" value="NZ_CP014671.1"/>
</dbReference>
<dbReference type="InParanoid" id="A0A1B1YRS3"/>
<accession>A0A1B1YRS3</accession>
<dbReference type="KEGG" id="gbi:PG2T_03720"/>
<organism evidence="2 3">
    <name type="scientific">Immundisolibacter cernigliae</name>
    <dbReference type="NCBI Taxonomy" id="1810504"/>
    <lineage>
        <taxon>Bacteria</taxon>
        <taxon>Pseudomonadati</taxon>
        <taxon>Pseudomonadota</taxon>
        <taxon>Gammaproteobacteria</taxon>
        <taxon>Immundisolibacterales</taxon>
        <taxon>Immundisolibacteraceae</taxon>
        <taxon>Immundisolibacter</taxon>
    </lineage>
</organism>
<dbReference type="EMBL" id="CP014671">
    <property type="protein sequence ID" value="ANX03387.1"/>
    <property type="molecule type" value="Genomic_DNA"/>
</dbReference>
<keyword evidence="3" id="KW-1185">Reference proteome</keyword>
<sequence>MQDRPTAPELLDAVREFITTELLPTVGDARLRFRTLVAANLLDMMHRELALEPALLRAEWERLTALLGDAAPSPANESELAAAVAAQQAILCTLIRQDRAPSGTFTALTHSVRAKLEIANPRYLDAFEPV</sequence>